<evidence type="ECO:0000313" key="1">
    <source>
        <dbReference type="EMBL" id="EPY32939.1"/>
    </source>
</evidence>
<accession>S9UVW9</accession>
<keyword evidence="3" id="KW-1185">Reference proteome</keyword>
<evidence type="ECO:0000313" key="2">
    <source>
        <dbReference type="EMBL" id="EPY34226.1"/>
    </source>
</evidence>
<dbReference type="Proteomes" id="UP000015354">
    <property type="component" value="Unassembled WGS sequence"/>
</dbReference>
<dbReference type="AlphaFoldDB" id="S9UVW9"/>
<dbReference type="GO" id="GO:0000502">
    <property type="term" value="C:proteasome complex"/>
    <property type="evidence" value="ECO:0007669"/>
    <property type="project" value="UniProtKB-KW"/>
</dbReference>
<evidence type="ECO:0000313" key="3">
    <source>
        <dbReference type="Proteomes" id="UP000015354"/>
    </source>
</evidence>
<name>S9UVW9_9TRYP</name>
<organism evidence="1 3">
    <name type="scientific">Strigomonas culicis</name>
    <dbReference type="NCBI Taxonomy" id="28005"/>
    <lineage>
        <taxon>Eukaryota</taxon>
        <taxon>Discoba</taxon>
        <taxon>Euglenozoa</taxon>
        <taxon>Kinetoplastea</taxon>
        <taxon>Metakinetoplastina</taxon>
        <taxon>Trypanosomatida</taxon>
        <taxon>Trypanosomatidae</taxon>
        <taxon>Strigomonadinae</taxon>
        <taxon>Strigomonas</taxon>
    </lineage>
</organism>
<keyword evidence="1" id="KW-0647">Proteasome</keyword>
<proteinExistence type="predicted"/>
<gene>
    <name evidence="2" type="ORF">STCU_01745</name>
    <name evidence="1" type="ORF">STCU_02569</name>
</gene>
<dbReference type="EMBL" id="ATMH01002569">
    <property type="protein sequence ID" value="EPY32939.1"/>
    <property type="molecule type" value="Genomic_DNA"/>
</dbReference>
<protein>
    <submittedName>
        <fullName evidence="1">20S proteasome subunit alpha 1</fullName>
    </submittedName>
</protein>
<comment type="caution">
    <text evidence="1">The sequence shown here is derived from an EMBL/GenBank/DDBJ whole genome shotgun (WGS) entry which is preliminary data.</text>
</comment>
<sequence>MRSKARLAALQRPISTSDAFTEVAHGVLQRGKGDHGDVLLRQTVEGGRLLALLEVRARLHVLLAHGGREVAADEAGGVHRPYLRHPLACLVGLVEADVNADDAHRPDARVLGAHLGLVAHALRERLDGDGGAVPVLVVRRLLAGALHYRLAIRRTARHAAADRLADGVQRRDRLGAHQPVGHLVLRHYQYGVLPPDGHREETRVLHRVECILYLIQRALGAKHGRVVIEAATVSHSVL</sequence>
<dbReference type="EMBL" id="ATMH01001745">
    <property type="protein sequence ID" value="EPY34226.1"/>
    <property type="molecule type" value="Genomic_DNA"/>
</dbReference>
<reference evidence="1 3" key="1">
    <citation type="journal article" date="2013" name="PLoS ONE">
        <title>Predicting the Proteins of Angomonas deanei, Strigomonas culicis and Their Respective Endosymbionts Reveals New Aspects of the Trypanosomatidae Family.</title>
        <authorList>
            <person name="Motta M.C."/>
            <person name="Martins A.C."/>
            <person name="de Souza S.S."/>
            <person name="Catta-Preta C.M."/>
            <person name="Silva R."/>
            <person name="Klein C.C."/>
            <person name="de Almeida L.G."/>
            <person name="de Lima Cunha O."/>
            <person name="Ciapina L.P."/>
            <person name="Brocchi M."/>
            <person name="Colabardini A.C."/>
            <person name="de Araujo Lima B."/>
            <person name="Machado C.R."/>
            <person name="de Almeida Soares C.M."/>
            <person name="Probst C.M."/>
            <person name="de Menezes C.B."/>
            <person name="Thompson C.E."/>
            <person name="Bartholomeu D.C."/>
            <person name="Gradia D.F."/>
            <person name="Pavoni D.P."/>
            <person name="Grisard E.C."/>
            <person name="Fantinatti-Garboggini F."/>
            <person name="Marchini F.K."/>
            <person name="Rodrigues-Luiz G.F."/>
            <person name="Wagner G."/>
            <person name="Goldman G.H."/>
            <person name="Fietto J.L."/>
            <person name="Elias M.C."/>
            <person name="Goldman M.H."/>
            <person name="Sagot M.F."/>
            <person name="Pereira M."/>
            <person name="Stoco P.H."/>
            <person name="de Mendonca-Neto R.P."/>
            <person name="Teixeira S.M."/>
            <person name="Maciel T.E."/>
            <person name="de Oliveira Mendes T.A."/>
            <person name="Urmenyi T.P."/>
            <person name="de Souza W."/>
            <person name="Schenkman S."/>
            <person name="de Vasconcelos A.T."/>
        </authorList>
    </citation>
    <scope>NUCLEOTIDE SEQUENCE [LARGE SCALE GENOMIC DNA]</scope>
</reference>
<reference evidence="1" key="2">
    <citation type="submission" date="2013-03" db="EMBL/GenBank/DDBJ databases">
        <authorList>
            <person name="Motta M.C.M."/>
            <person name="Martins A.C.A."/>
            <person name="Preta C.M.C.C."/>
            <person name="Silva R."/>
            <person name="de Souza S.S."/>
            <person name="Klein C.C."/>
            <person name="de Almeida L.G.P."/>
            <person name="Cunha O.L."/>
            <person name="Colabardini A.C."/>
            <person name="Lima B.A."/>
            <person name="Machado C.R."/>
            <person name="Soares C.M.A."/>
            <person name="de Menezes C.B.A."/>
            <person name="Bartolomeu D.C."/>
            <person name="Grisard E.C."/>
            <person name="Fantinatti-Garboggini F."/>
            <person name="Rodrigues-Luiz G.F."/>
            <person name="Wagner G."/>
            <person name="Goldman G.H."/>
            <person name="Fietto J.L.R."/>
            <person name="Ciapina L.P."/>
            <person name="Brocchi M."/>
            <person name="Elias M.C."/>
            <person name="Goldman M.H.S."/>
            <person name="Sagot M.-F."/>
            <person name="Pereira M."/>
            <person name="Stoco P.H."/>
            <person name="Teixeira S.M.R."/>
            <person name="de Mendonca-Neto R.P."/>
            <person name="Maciel T.E.F."/>
            <person name="Mendes T.A.O."/>
            <person name="Urmenyi T.P."/>
            <person name="Teixeira M.M.G."/>
            <person name="de Camargo E.F.P."/>
            <person name="de Sousa W."/>
            <person name="Schenkman S."/>
            <person name="de Vasconcelos A.T.R."/>
        </authorList>
    </citation>
    <scope>NUCLEOTIDE SEQUENCE</scope>
</reference>